<dbReference type="Gene3D" id="3.30.505.10">
    <property type="entry name" value="SH2 domain"/>
    <property type="match status" value="1"/>
</dbReference>
<evidence type="ECO:0000256" key="3">
    <source>
        <dbReference type="SAM" id="MobiDB-lite"/>
    </source>
</evidence>
<dbReference type="EMBL" id="CAWYQH010000141">
    <property type="protein sequence ID" value="CAK8694641.1"/>
    <property type="molecule type" value="Genomic_DNA"/>
</dbReference>
<keyword evidence="7" id="KW-1185">Reference proteome</keyword>
<dbReference type="InterPro" id="IPR001849">
    <property type="entry name" value="PH_domain"/>
</dbReference>
<dbReference type="PROSITE" id="PS50001">
    <property type="entry name" value="SH2"/>
    <property type="match status" value="1"/>
</dbReference>
<organism evidence="6 7">
    <name type="scientific">Clavelina lepadiformis</name>
    <name type="common">Light-bulb sea squirt</name>
    <name type="synonym">Ascidia lepadiformis</name>
    <dbReference type="NCBI Taxonomy" id="159417"/>
    <lineage>
        <taxon>Eukaryota</taxon>
        <taxon>Metazoa</taxon>
        <taxon>Chordata</taxon>
        <taxon>Tunicata</taxon>
        <taxon>Ascidiacea</taxon>
        <taxon>Aplousobranchia</taxon>
        <taxon>Clavelinidae</taxon>
        <taxon>Clavelina</taxon>
    </lineage>
</organism>
<feature type="region of interest" description="Disordered" evidence="3">
    <location>
        <begin position="212"/>
        <end position="245"/>
    </location>
</feature>
<comment type="caution">
    <text evidence="6">The sequence shown here is derived from an EMBL/GenBank/DDBJ whole genome shotgun (WGS) entry which is preliminary data.</text>
</comment>
<dbReference type="SUPFAM" id="SSF50729">
    <property type="entry name" value="PH domain-like"/>
    <property type="match status" value="1"/>
</dbReference>
<evidence type="ECO:0000256" key="1">
    <source>
        <dbReference type="ARBA" id="ARBA00022999"/>
    </source>
</evidence>
<dbReference type="PANTHER" id="PTHR16186">
    <property type="entry name" value="SIGNAL-TRANSDUCING ADAPTOR PROTEIN-RELATED"/>
    <property type="match status" value="1"/>
</dbReference>
<dbReference type="Gene3D" id="2.30.29.30">
    <property type="entry name" value="Pleckstrin-homology domain (PH domain)/Phosphotyrosine-binding domain (PTB)"/>
    <property type="match status" value="1"/>
</dbReference>
<feature type="domain" description="PH" evidence="5">
    <location>
        <begin position="17"/>
        <end position="125"/>
    </location>
</feature>
<evidence type="ECO:0000259" key="5">
    <source>
        <dbReference type="PROSITE" id="PS50003"/>
    </source>
</evidence>
<dbReference type="PANTHER" id="PTHR16186:SF9">
    <property type="entry name" value="SH2 DOMAIN-CONTAINING PROTEIN"/>
    <property type="match status" value="1"/>
</dbReference>
<feature type="compositionally biased region" description="Basic and acidic residues" evidence="3">
    <location>
        <begin position="230"/>
        <end position="245"/>
    </location>
</feature>
<evidence type="ECO:0000256" key="2">
    <source>
        <dbReference type="PROSITE-ProRule" id="PRU00191"/>
    </source>
</evidence>
<name>A0ABP0GSC4_CLALP</name>
<reference evidence="6 7" key="1">
    <citation type="submission" date="2024-02" db="EMBL/GenBank/DDBJ databases">
        <authorList>
            <person name="Daric V."/>
            <person name="Darras S."/>
        </authorList>
    </citation>
    <scope>NUCLEOTIDE SEQUENCE [LARGE SCALE GENOMIC DNA]</scope>
</reference>
<evidence type="ECO:0000259" key="4">
    <source>
        <dbReference type="PROSITE" id="PS50001"/>
    </source>
</evidence>
<dbReference type="InterPro" id="IPR011993">
    <property type="entry name" value="PH-like_dom_sf"/>
</dbReference>
<protein>
    <recommendedName>
        <fullName evidence="8">SH2 domain-containing protein</fullName>
    </recommendedName>
</protein>
<accession>A0ABP0GSC4</accession>
<gene>
    <name evidence="6" type="ORF">CVLEPA_LOCUS27995</name>
</gene>
<dbReference type="SUPFAM" id="SSF55550">
    <property type="entry name" value="SH2 domain"/>
    <property type="match status" value="1"/>
</dbReference>
<dbReference type="Proteomes" id="UP001642483">
    <property type="component" value="Unassembled WGS sequence"/>
</dbReference>
<evidence type="ECO:0008006" key="8">
    <source>
        <dbReference type="Google" id="ProtNLM"/>
    </source>
</evidence>
<dbReference type="InterPro" id="IPR036860">
    <property type="entry name" value="SH2_dom_sf"/>
</dbReference>
<evidence type="ECO:0000313" key="6">
    <source>
        <dbReference type="EMBL" id="CAK8694641.1"/>
    </source>
</evidence>
<keyword evidence="1 2" id="KW-0727">SH2 domain</keyword>
<feature type="compositionally biased region" description="Polar residues" evidence="3">
    <location>
        <begin position="212"/>
        <end position="229"/>
    </location>
</feature>
<dbReference type="PROSITE" id="PS50003">
    <property type="entry name" value="PH_DOMAIN"/>
    <property type="match status" value="1"/>
</dbReference>
<evidence type="ECO:0000313" key="7">
    <source>
        <dbReference type="Proteomes" id="UP001642483"/>
    </source>
</evidence>
<feature type="compositionally biased region" description="Polar residues" evidence="3">
    <location>
        <begin position="168"/>
        <end position="190"/>
    </location>
</feature>
<proteinExistence type="predicted"/>
<dbReference type="CDD" id="cd00173">
    <property type="entry name" value="SH2"/>
    <property type="match status" value="1"/>
</dbReference>
<dbReference type="InterPro" id="IPR039111">
    <property type="entry name" value="STAP1/STAP2"/>
</dbReference>
<feature type="region of interest" description="Disordered" evidence="3">
    <location>
        <begin position="158"/>
        <end position="197"/>
    </location>
</feature>
<sequence>MANRYDQDCGKSTQKTKTYHSGWIHVKLTAEDIYSKYFAQIKGEILYLFESEVKARQGVLHRKHAISLDDVYAVKKDMTKKALNRTPSYPTIAIIYNPQNNEVRIRASGAQEQEQWFRYIYVVAMGELPGNRDNMLPGQIKELQDIIDELKKHNYLDMNPETAAPPERTTSLAQTRQRKSSLTGIATQPLSKPAPFNKMHTMPIIRVGFQGSQTQADHRSGPSNLSRQTPRQETKPTEGNPDFHRSWLIEKEIGRTEAEHILETNQEHGNLLIRRRQLSNLHDNWGYAISVKEASGQFKHYKAKKITDRSTTRYQIALQSGNQPIVSSLDEVVDHFVAESQHFYRPLSNRHQPKESLYEDTISPTTNAQTTNNGDHVYENIGMDASYYNVPEN</sequence>
<dbReference type="Pfam" id="PF00017">
    <property type="entry name" value="SH2"/>
    <property type="match status" value="1"/>
</dbReference>
<dbReference type="InterPro" id="IPR000980">
    <property type="entry name" value="SH2"/>
</dbReference>
<dbReference type="SMART" id="SM00233">
    <property type="entry name" value="PH"/>
    <property type="match status" value="1"/>
</dbReference>
<feature type="domain" description="SH2" evidence="4">
    <location>
        <begin position="247"/>
        <end position="336"/>
    </location>
</feature>